<dbReference type="PIRSF" id="PIRSF002703">
    <property type="entry name" value="Thaumatin"/>
    <property type="match status" value="1"/>
</dbReference>
<dbReference type="SMART" id="SM00205">
    <property type="entry name" value="THN"/>
    <property type="match status" value="1"/>
</dbReference>
<feature type="signal peptide" evidence="6">
    <location>
        <begin position="1"/>
        <end position="22"/>
    </location>
</feature>
<feature type="disulfide bond" evidence="5">
    <location>
        <begin position="177"/>
        <end position="186"/>
    </location>
</feature>
<keyword evidence="3" id="KW-0964">Secreted</keyword>
<feature type="disulfide bond" evidence="5">
    <location>
        <begin position="157"/>
        <end position="173"/>
    </location>
</feature>
<dbReference type="FunFam" id="2.60.110.10:FF:000002">
    <property type="entry name" value="Thaumatin-like protein 1a"/>
    <property type="match status" value="1"/>
</dbReference>
<evidence type="ECO:0000256" key="1">
    <source>
        <dbReference type="ARBA" id="ARBA00004613"/>
    </source>
</evidence>
<evidence type="ECO:0000256" key="4">
    <source>
        <dbReference type="ARBA" id="ARBA00023157"/>
    </source>
</evidence>
<dbReference type="InterPro" id="IPR001938">
    <property type="entry name" value="Thaumatin"/>
</dbReference>
<reference evidence="7 8" key="1">
    <citation type="submission" date="2024-04" db="EMBL/GenBank/DDBJ databases">
        <authorList>
            <person name="Fracassetti M."/>
        </authorList>
    </citation>
    <scope>NUCLEOTIDE SEQUENCE [LARGE SCALE GENOMIC DNA]</scope>
</reference>
<dbReference type="Pfam" id="PF00314">
    <property type="entry name" value="Thaumatin"/>
    <property type="match status" value="1"/>
</dbReference>
<gene>
    <name evidence="7" type="ORF">LTRI10_LOCUS21224</name>
</gene>
<dbReference type="CDD" id="cd09218">
    <property type="entry name" value="TLP-PA"/>
    <property type="match status" value="1"/>
</dbReference>
<evidence type="ECO:0008006" key="9">
    <source>
        <dbReference type="Google" id="ProtNLM"/>
    </source>
</evidence>
<protein>
    <recommendedName>
        <fullName evidence="9">Thaumatin-like protein</fullName>
    </recommendedName>
</protein>
<sequence length="238" mass="25534">MEYINHLFFLLLVLISASAANAATFTLQNRCSTTIWPGTLSGRGPLLINGGTQLNPGQSITFDVPHQWSGRFWPRTGCSFGPNNHKCSTGDCGGGLLQCNGVGGEPPATLAEFTLDDLNFYDVSVVDGFNIPVSIYPSGGTGDCKKVECFSDLNTSCPQELQVVDDGGRVVACKSACTAYHTPEYCCTGEYGNPQSCKPSSFSKIFKAACPSYYSYAYDDATSTFTCRGATGYLIRFC</sequence>
<evidence type="ECO:0000313" key="7">
    <source>
        <dbReference type="EMBL" id="CAL1379723.1"/>
    </source>
</evidence>
<dbReference type="AlphaFoldDB" id="A0AAV2E1S0"/>
<accession>A0AAV2E1S0</accession>
<evidence type="ECO:0000256" key="2">
    <source>
        <dbReference type="ARBA" id="ARBA00010607"/>
    </source>
</evidence>
<keyword evidence="4 5" id="KW-1015">Disulfide bond</keyword>
<dbReference type="Proteomes" id="UP001497516">
    <property type="component" value="Chromosome 4"/>
</dbReference>
<dbReference type="PANTHER" id="PTHR31048">
    <property type="entry name" value="OS03G0233200 PROTEIN"/>
    <property type="match status" value="1"/>
</dbReference>
<comment type="similarity">
    <text evidence="2">Belongs to the thaumatin family.</text>
</comment>
<feature type="disulfide bond" evidence="5">
    <location>
        <begin position="78"/>
        <end position="87"/>
    </location>
</feature>
<name>A0AAV2E1S0_9ROSI</name>
<dbReference type="PROSITE" id="PS51367">
    <property type="entry name" value="THAUMATIN_2"/>
    <property type="match status" value="1"/>
</dbReference>
<keyword evidence="8" id="KW-1185">Reference proteome</keyword>
<feature type="disulfide bond" evidence="5">
    <location>
        <begin position="31"/>
        <end position="238"/>
    </location>
</feature>
<evidence type="ECO:0000256" key="5">
    <source>
        <dbReference type="PIRSR" id="PIRSR002703-1"/>
    </source>
</evidence>
<dbReference type="PRINTS" id="PR00347">
    <property type="entry name" value="THAUMATIN"/>
</dbReference>
<dbReference type="GO" id="GO:0005576">
    <property type="term" value="C:extracellular region"/>
    <property type="evidence" value="ECO:0007669"/>
    <property type="project" value="UniProtKB-SubCell"/>
</dbReference>
<feature type="disulfide bond" evidence="5">
    <location>
        <begin position="187"/>
        <end position="197"/>
    </location>
</feature>
<evidence type="ECO:0000256" key="6">
    <source>
        <dbReference type="SAM" id="SignalP"/>
    </source>
</evidence>
<feature type="disulfide bond" evidence="5">
    <location>
        <begin position="92"/>
        <end position="99"/>
    </location>
</feature>
<feature type="disulfide bond" evidence="5">
    <location>
        <begin position="149"/>
        <end position="210"/>
    </location>
</feature>
<organism evidence="7 8">
    <name type="scientific">Linum trigynum</name>
    <dbReference type="NCBI Taxonomy" id="586398"/>
    <lineage>
        <taxon>Eukaryota</taxon>
        <taxon>Viridiplantae</taxon>
        <taxon>Streptophyta</taxon>
        <taxon>Embryophyta</taxon>
        <taxon>Tracheophyta</taxon>
        <taxon>Spermatophyta</taxon>
        <taxon>Magnoliopsida</taxon>
        <taxon>eudicotyledons</taxon>
        <taxon>Gunneridae</taxon>
        <taxon>Pentapetalae</taxon>
        <taxon>rosids</taxon>
        <taxon>fabids</taxon>
        <taxon>Malpighiales</taxon>
        <taxon>Linaceae</taxon>
        <taxon>Linum</taxon>
    </lineage>
</organism>
<feature type="disulfide bond" evidence="5">
    <location>
        <begin position="144"/>
        <end position="227"/>
    </location>
</feature>
<evidence type="ECO:0000256" key="3">
    <source>
        <dbReference type="ARBA" id="ARBA00022525"/>
    </source>
</evidence>
<evidence type="ECO:0000313" key="8">
    <source>
        <dbReference type="Proteomes" id="UP001497516"/>
    </source>
</evidence>
<feature type="chain" id="PRO_5043359866" description="Thaumatin-like protein" evidence="6">
    <location>
        <begin position="23"/>
        <end position="238"/>
    </location>
</feature>
<proteinExistence type="inferred from homology"/>
<comment type="subcellular location">
    <subcellularLocation>
        <location evidence="1">Secreted</location>
    </subcellularLocation>
</comment>
<dbReference type="InterPro" id="IPR037176">
    <property type="entry name" value="Osmotin/thaumatin-like_sf"/>
</dbReference>
<dbReference type="Gene3D" id="2.60.110.10">
    <property type="entry name" value="Thaumatin"/>
    <property type="match status" value="1"/>
</dbReference>
<dbReference type="EMBL" id="OZ034817">
    <property type="protein sequence ID" value="CAL1379723.1"/>
    <property type="molecule type" value="Genomic_DNA"/>
</dbReference>
<dbReference type="SUPFAM" id="SSF49870">
    <property type="entry name" value="Osmotin, thaumatin-like protein"/>
    <property type="match status" value="1"/>
</dbReference>
<keyword evidence="6" id="KW-0732">Signal</keyword>